<comment type="caution">
    <text evidence="2">The sequence shown here is derived from an EMBL/GenBank/DDBJ whole genome shotgun (WGS) entry which is preliminary data.</text>
</comment>
<dbReference type="AlphaFoldDB" id="A0A9P5Q8Z3"/>
<keyword evidence="3" id="KW-1185">Reference proteome</keyword>
<feature type="transmembrane region" description="Helical" evidence="1">
    <location>
        <begin position="163"/>
        <end position="185"/>
    </location>
</feature>
<organism evidence="2 3">
    <name type="scientific">Rhodocollybia butyracea</name>
    <dbReference type="NCBI Taxonomy" id="206335"/>
    <lineage>
        <taxon>Eukaryota</taxon>
        <taxon>Fungi</taxon>
        <taxon>Dikarya</taxon>
        <taxon>Basidiomycota</taxon>
        <taxon>Agaricomycotina</taxon>
        <taxon>Agaricomycetes</taxon>
        <taxon>Agaricomycetidae</taxon>
        <taxon>Agaricales</taxon>
        <taxon>Marasmiineae</taxon>
        <taxon>Omphalotaceae</taxon>
        <taxon>Rhodocollybia</taxon>
    </lineage>
</organism>
<proteinExistence type="predicted"/>
<evidence type="ECO:0000313" key="2">
    <source>
        <dbReference type="EMBL" id="KAF9077154.1"/>
    </source>
</evidence>
<feature type="transmembrane region" description="Helical" evidence="1">
    <location>
        <begin position="44"/>
        <end position="69"/>
    </location>
</feature>
<protein>
    <submittedName>
        <fullName evidence="2">Uncharacterized protein</fullName>
    </submittedName>
</protein>
<keyword evidence="1" id="KW-0472">Membrane</keyword>
<sequence>MFLVTAIFIGTFLEVLVYGAYVATFIKHIQVLAIRRRKLAPWTFIYLSTASLLLFVIATVAIVVDLIFTTHIFKSPTDPVDFSGYGRRHSINSGCALFAMAVSDAFLVYRSYILYNTRLRVVAIPLLVLVIQFGVGIWGIISLREINDDPWTEHPQKLTLAETIFGFISLAVNLICTGLIIVRLWRSHRQLSALGLSSLQLSSTYVQVGAVIINSAAINIVWLFSVFATSAISSVVYEVFGNSFACVTALIFSTIIVSASNPPSSEPNAGTRLSFLPRSFPASPTSVANITTDNIMGPRIQPVEFSNSLDKSDKAVPLEEV</sequence>
<evidence type="ECO:0000313" key="3">
    <source>
        <dbReference type="Proteomes" id="UP000772434"/>
    </source>
</evidence>
<feature type="transmembrane region" description="Helical" evidence="1">
    <location>
        <begin position="239"/>
        <end position="259"/>
    </location>
</feature>
<feature type="transmembrane region" description="Helical" evidence="1">
    <location>
        <begin position="205"/>
        <end position="227"/>
    </location>
</feature>
<evidence type="ECO:0000256" key="1">
    <source>
        <dbReference type="SAM" id="Phobius"/>
    </source>
</evidence>
<keyword evidence="1" id="KW-0812">Transmembrane</keyword>
<name>A0A9P5Q8Z3_9AGAR</name>
<dbReference type="EMBL" id="JADNRY010000004">
    <property type="protein sequence ID" value="KAF9077154.1"/>
    <property type="molecule type" value="Genomic_DNA"/>
</dbReference>
<dbReference type="OrthoDB" id="2751465at2759"/>
<keyword evidence="1" id="KW-1133">Transmembrane helix</keyword>
<feature type="transmembrane region" description="Helical" evidence="1">
    <location>
        <begin position="6"/>
        <end position="23"/>
    </location>
</feature>
<feature type="transmembrane region" description="Helical" evidence="1">
    <location>
        <begin position="121"/>
        <end position="143"/>
    </location>
</feature>
<accession>A0A9P5Q8Z3</accession>
<gene>
    <name evidence="2" type="ORF">BDP27DRAFT_1311915</name>
</gene>
<dbReference type="Proteomes" id="UP000772434">
    <property type="component" value="Unassembled WGS sequence"/>
</dbReference>
<reference evidence="2" key="1">
    <citation type="submission" date="2020-11" db="EMBL/GenBank/DDBJ databases">
        <authorList>
            <consortium name="DOE Joint Genome Institute"/>
            <person name="Ahrendt S."/>
            <person name="Riley R."/>
            <person name="Andreopoulos W."/>
            <person name="Labutti K."/>
            <person name="Pangilinan J."/>
            <person name="Ruiz-Duenas F.J."/>
            <person name="Barrasa J.M."/>
            <person name="Sanchez-Garcia M."/>
            <person name="Camarero S."/>
            <person name="Miyauchi S."/>
            <person name="Serrano A."/>
            <person name="Linde D."/>
            <person name="Babiker R."/>
            <person name="Drula E."/>
            <person name="Ayuso-Fernandez I."/>
            <person name="Pacheco R."/>
            <person name="Padilla G."/>
            <person name="Ferreira P."/>
            <person name="Barriuso J."/>
            <person name="Kellner H."/>
            <person name="Castanera R."/>
            <person name="Alfaro M."/>
            <person name="Ramirez L."/>
            <person name="Pisabarro A.G."/>
            <person name="Kuo A."/>
            <person name="Tritt A."/>
            <person name="Lipzen A."/>
            <person name="He G."/>
            <person name="Yan M."/>
            <person name="Ng V."/>
            <person name="Cullen D."/>
            <person name="Martin F."/>
            <person name="Rosso M.-N."/>
            <person name="Henrissat B."/>
            <person name="Hibbett D."/>
            <person name="Martinez A.T."/>
            <person name="Grigoriev I.V."/>
        </authorList>
    </citation>
    <scope>NUCLEOTIDE SEQUENCE</scope>
    <source>
        <strain evidence="2">AH 40177</strain>
    </source>
</reference>